<accession>A0A1G7E041</accession>
<dbReference type="RefSeq" id="WP_068300884.1">
    <property type="nucleotide sequence ID" value="NZ_FNAK01000008.1"/>
</dbReference>
<dbReference type="AlphaFoldDB" id="A0A1G7E041"/>
<dbReference type="STRING" id="637679.GCA_001550055_00004"/>
<dbReference type="EMBL" id="FNAK01000008">
    <property type="protein sequence ID" value="SDE57093.1"/>
    <property type="molecule type" value="Genomic_DNA"/>
</dbReference>
<dbReference type="OrthoDB" id="9092598at2"/>
<name>A0A1G7E041_9PROT</name>
<reference evidence="1 2" key="1">
    <citation type="submission" date="2016-10" db="EMBL/GenBank/DDBJ databases">
        <authorList>
            <person name="de Groot N.N."/>
        </authorList>
    </citation>
    <scope>NUCLEOTIDE SEQUENCE [LARGE SCALE GENOMIC DNA]</scope>
    <source>
        <strain evidence="1 2">CGMCC 1.9109</strain>
    </source>
</reference>
<dbReference type="InterPro" id="IPR046901">
    <property type="entry name" value="ABC-3C_MC5"/>
</dbReference>
<sequence>MKHRLWHPFMDPYHCCFRLISSLSVIEGQVMPMDRARFLDLFVLFPGLLYKLSLTHEQKRTLKKIGVAPAATYFATLPDIKILYRRLRSNQRPAISQMIATQVIDVNEFRDDKIKLNLEKLPSEILERAIARVARSPEVFEFLHSDLAVYEFNGPEGLLDRAGIYGGTNVTS</sequence>
<dbReference type="Pfam" id="PF20291">
    <property type="entry name" value="MC5"/>
    <property type="match status" value="1"/>
</dbReference>
<keyword evidence="2" id="KW-1185">Reference proteome</keyword>
<evidence type="ECO:0000313" key="1">
    <source>
        <dbReference type="EMBL" id="SDE57093.1"/>
    </source>
</evidence>
<proteinExistence type="predicted"/>
<protein>
    <submittedName>
        <fullName evidence="1">Uncharacterized protein</fullName>
    </submittedName>
</protein>
<gene>
    <name evidence="1" type="ORF">SAMN04488071_3226</name>
</gene>
<dbReference type="Proteomes" id="UP000183685">
    <property type="component" value="Unassembled WGS sequence"/>
</dbReference>
<organism evidence="1 2">
    <name type="scientific">Kordiimonas lacus</name>
    <dbReference type="NCBI Taxonomy" id="637679"/>
    <lineage>
        <taxon>Bacteria</taxon>
        <taxon>Pseudomonadati</taxon>
        <taxon>Pseudomonadota</taxon>
        <taxon>Alphaproteobacteria</taxon>
        <taxon>Kordiimonadales</taxon>
        <taxon>Kordiimonadaceae</taxon>
        <taxon>Kordiimonas</taxon>
    </lineage>
</organism>
<evidence type="ECO:0000313" key="2">
    <source>
        <dbReference type="Proteomes" id="UP000183685"/>
    </source>
</evidence>